<dbReference type="GO" id="GO:0008270">
    <property type="term" value="F:zinc ion binding"/>
    <property type="evidence" value="ECO:0007669"/>
    <property type="project" value="UniProtKB-KW"/>
</dbReference>
<evidence type="ECO:0000256" key="4">
    <source>
        <dbReference type="ARBA" id="ARBA00023015"/>
    </source>
</evidence>
<evidence type="ECO:0000259" key="9">
    <source>
        <dbReference type="PROSITE" id="PS51030"/>
    </source>
</evidence>
<evidence type="ECO:0000256" key="1">
    <source>
        <dbReference type="ARBA" id="ARBA00022723"/>
    </source>
</evidence>
<evidence type="ECO:0000256" key="2">
    <source>
        <dbReference type="ARBA" id="ARBA00022771"/>
    </source>
</evidence>
<dbReference type="GO" id="GO:0043565">
    <property type="term" value="F:sequence-specific DNA binding"/>
    <property type="evidence" value="ECO:0007669"/>
    <property type="project" value="InterPro"/>
</dbReference>
<dbReference type="Gene3D" id="1.10.565.10">
    <property type="entry name" value="Retinoid X Receptor"/>
    <property type="match status" value="1"/>
</dbReference>
<evidence type="ECO:0000256" key="3">
    <source>
        <dbReference type="ARBA" id="ARBA00022833"/>
    </source>
</evidence>
<keyword evidence="2" id="KW-0863">Zinc-finger</keyword>
<evidence type="ECO:0000256" key="7">
    <source>
        <dbReference type="ARBA" id="ARBA00023170"/>
    </source>
</evidence>
<dbReference type="AlphaFoldDB" id="A0AAV5VUI3"/>
<keyword evidence="7" id="KW-0675">Receptor</keyword>
<dbReference type="InterPro" id="IPR035500">
    <property type="entry name" value="NHR-like_dom_sf"/>
</dbReference>
<keyword evidence="4" id="KW-0805">Transcription regulation</keyword>
<keyword evidence="1" id="KW-0479">Metal-binding</keyword>
<evidence type="ECO:0000313" key="10">
    <source>
        <dbReference type="EMBL" id="GMT21642.1"/>
    </source>
</evidence>
<dbReference type="SMART" id="SM00430">
    <property type="entry name" value="HOLI"/>
    <property type="match status" value="1"/>
</dbReference>
<dbReference type="InterPro" id="IPR013088">
    <property type="entry name" value="Znf_NHR/GATA"/>
</dbReference>
<dbReference type="GO" id="GO:0003700">
    <property type="term" value="F:DNA-binding transcription factor activity"/>
    <property type="evidence" value="ECO:0007669"/>
    <property type="project" value="InterPro"/>
</dbReference>
<keyword evidence="5" id="KW-0238">DNA-binding</keyword>
<dbReference type="PANTHER" id="PTHR46011:SF6">
    <property type="entry name" value="HIGH ZINC ACTIVATED NUCLEAR RECEPTOR PROTEIN"/>
    <property type="match status" value="1"/>
</dbReference>
<protein>
    <recommendedName>
        <fullName evidence="9">Nuclear receptor domain-containing protein</fullName>
    </recommendedName>
</protein>
<dbReference type="EMBL" id="BTSY01000004">
    <property type="protein sequence ID" value="GMT21642.1"/>
    <property type="molecule type" value="Genomic_DNA"/>
</dbReference>
<dbReference type="Gene3D" id="3.30.50.10">
    <property type="entry name" value="Erythroid Transcription Factor GATA-1, subunit A"/>
    <property type="match status" value="1"/>
</dbReference>
<dbReference type="InterPro" id="IPR001628">
    <property type="entry name" value="Znf_hrmn_rcpt"/>
</dbReference>
<comment type="caution">
    <text evidence="10">The sequence shown here is derived from an EMBL/GenBank/DDBJ whole genome shotgun (WGS) entry which is preliminary data.</text>
</comment>
<dbReference type="GO" id="GO:0005634">
    <property type="term" value="C:nucleus"/>
    <property type="evidence" value="ECO:0007669"/>
    <property type="project" value="TreeGrafter"/>
</dbReference>
<sequence>SRALLSTTMEEETRRCLICSIPIDECHLGIDCCSACAVFYRRIRSTNRPPAKCKGGADDCWLKDRKTTCRKCRFDRFTEVMTNAHAVDEEIYLDSDYDRSRNYNDRFTETNFIDHTSFLRGLPSRSTGTPILDGIRWGYSLMCQIRKCGETATKPADFHFKQGDYDGSNVRFFPSTYSVVVPNARILISAIFEFGKLTFPDFAALNEKDRGSCILTNWQLVNIVDSTYRTTHYFPDHPMKWLASYTTTVDDESIDHHFDDMPQGTNVEEAKELLRKGTQRSKAMSRDVFKRIKPDDIEFLVLFGLSFWNNEVALLNDHFSETTERNRAAILRELNIVYKNRGMMDYATRLGELLCYLDNAENDVSLTNVDIEVYRLLDFFNEAYKHGRTFSELEQSSSENERA</sequence>
<feature type="non-terminal residue" evidence="10">
    <location>
        <position position="1"/>
    </location>
</feature>
<evidence type="ECO:0000256" key="8">
    <source>
        <dbReference type="ARBA" id="ARBA00023242"/>
    </source>
</evidence>
<keyword evidence="6" id="KW-0804">Transcription</keyword>
<name>A0AAV5VUI3_9BILA</name>
<accession>A0AAV5VUI3</accession>
<proteinExistence type="predicted"/>
<dbReference type="Proteomes" id="UP001432322">
    <property type="component" value="Unassembled WGS sequence"/>
</dbReference>
<dbReference type="InterPro" id="IPR000536">
    <property type="entry name" value="Nucl_hrmn_rcpt_lig-bd"/>
</dbReference>
<evidence type="ECO:0000313" key="11">
    <source>
        <dbReference type="Proteomes" id="UP001432322"/>
    </source>
</evidence>
<dbReference type="PANTHER" id="PTHR46011">
    <property type="entry name" value="NUCLEAR HORMONE RECEPTOR FAMILY MEMBER NHR-86-RELATED"/>
    <property type="match status" value="1"/>
</dbReference>
<feature type="domain" description="Nuclear receptor" evidence="9">
    <location>
        <begin position="13"/>
        <end position="89"/>
    </location>
</feature>
<gene>
    <name evidence="10" type="ORF">PFISCL1PPCAC_12939</name>
</gene>
<keyword evidence="8" id="KW-0539">Nucleus</keyword>
<dbReference type="SUPFAM" id="SSF57716">
    <property type="entry name" value="Glucocorticoid receptor-like (DNA-binding domain)"/>
    <property type="match status" value="1"/>
</dbReference>
<dbReference type="PROSITE" id="PS51030">
    <property type="entry name" value="NUCLEAR_REC_DBD_2"/>
    <property type="match status" value="1"/>
</dbReference>
<keyword evidence="11" id="KW-1185">Reference proteome</keyword>
<evidence type="ECO:0000256" key="5">
    <source>
        <dbReference type="ARBA" id="ARBA00023125"/>
    </source>
</evidence>
<dbReference type="SMART" id="SM00399">
    <property type="entry name" value="ZnF_C4"/>
    <property type="match status" value="1"/>
</dbReference>
<reference evidence="10" key="1">
    <citation type="submission" date="2023-10" db="EMBL/GenBank/DDBJ databases">
        <title>Genome assembly of Pristionchus species.</title>
        <authorList>
            <person name="Yoshida K."/>
            <person name="Sommer R.J."/>
        </authorList>
    </citation>
    <scope>NUCLEOTIDE SEQUENCE</scope>
    <source>
        <strain evidence="10">RS5133</strain>
    </source>
</reference>
<dbReference type="Pfam" id="PF00104">
    <property type="entry name" value="Hormone_recep"/>
    <property type="match status" value="1"/>
</dbReference>
<evidence type="ECO:0000256" key="6">
    <source>
        <dbReference type="ARBA" id="ARBA00023163"/>
    </source>
</evidence>
<dbReference type="Pfam" id="PF00105">
    <property type="entry name" value="zf-C4"/>
    <property type="match status" value="1"/>
</dbReference>
<organism evidence="10 11">
    <name type="scientific">Pristionchus fissidentatus</name>
    <dbReference type="NCBI Taxonomy" id="1538716"/>
    <lineage>
        <taxon>Eukaryota</taxon>
        <taxon>Metazoa</taxon>
        <taxon>Ecdysozoa</taxon>
        <taxon>Nematoda</taxon>
        <taxon>Chromadorea</taxon>
        <taxon>Rhabditida</taxon>
        <taxon>Rhabditina</taxon>
        <taxon>Diplogasteromorpha</taxon>
        <taxon>Diplogasteroidea</taxon>
        <taxon>Neodiplogasteridae</taxon>
        <taxon>Pristionchus</taxon>
    </lineage>
</organism>
<keyword evidence="3" id="KW-0862">Zinc</keyword>
<dbReference type="SUPFAM" id="SSF48508">
    <property type="entry name" value="Nuclear receptor ligand-binding domain"/>
    <property type="match status" value="1"/>
</dbReference>